<evidence type="ECO:0000313" key="1">
    <source>
        <dbReference type="EMBL" id="MBI6628326.1"/>
    </source>
</evidence>
<protein>
    <recommendedName>
        <fullName evidence="3">Phage tail protein</fullName>
    </recommendedName>
</protein>
<evidence type="ECO:0000313" key="2">
    <source>
        <dbReference type="Proteomes" id="UP000613255"/>
    </source>
</evidence>
<comment type="caution">
    <text evidence="1">The sequence shown here is derived from an EMBL/GenBank/DDBJ whole genome shotgun (WGS) entry which is preliminary data.</text>
</comment>
<dbReference type="Proteomes" id="UP000613255">
    <property type="component" value="Unassembled WGS sequence"/>
</dbReference>
<organism evidence="1 2">
    <name type="scientific">Pontibaca salina</name>
    <dbReference type="NCBI Taxonomy" id="2795731"/>
    <lineage>
        <taxon>Bacteria</taxon>
        <taxon>Pseudomonadati</taxon>
        <taxon>Pseudomonadota</taxon>
        <taxon>Alphaproteobacteria</taxon>
        <taxon>Rhodobacterales</taxon>
        <taxon>Roseobacteraceae</taxon>
        <taxon>Pontibaca</taxon>
    </lineage>
</organism>
<dbReference type="RefSeq" id="WP_198684356.1">
    <property type="nucleotide sequence ID" value="NZ_JAEIJD010000001.1"/>
</dbReference>
<evidence type="ECO:0008006" key="3">
    <source>
        <dbReference type="Google" id="ProtNLM"/>
    </source>
</evidence>
<dbReference type="Gene3D" id="4.10.410.40">
    <property type="match status" value="1"/>
</dbReference>
<dbReference type="EMBL" id="JAEIJD010000001">
    <property type="protein sequence ID" value="MBI6628326.1"/>
    <property type="molecule type" value="Genomic_DNA"/>
</dbReference>
<name>A0A934HNZ4_9RHOB</name>
<keyword evidence="2" id="KW-1185">Reference proteome</keyword>
<accession>A0A934HNZ4</accession>
<reference evidence="1" key="1">
    <citation type="submission" date="2020-12" db="EMBL/GenBank/DDBJ databases">
        <title>Pontibaca salina gen. nov., sp. nov., isolated from marine sediment.</title>
        <authorList>
            <person name="Bo J."/>
            <person name="Wang S."/>
            <person name="Song X."/>
            <person name="Du Z."/>
        </authorList>
    </citation>
    <scope>NUCLEOTIDE SEQUENCE</scope>
    <source>
        <strain evidence="1">S1109L</strain>
    </source>
</reference>
<dbReference type="AlphaFoldDB" id="A0A934HNZ4"/>
<sequence>MSEQIIAYGATVERSTDGTTYEAIPECKGVAVPAVTTEYQEVTSLDSPNGFREYVKGLKDAGEITVPAGYTSAGYAQQISDQNANGAIYYRVTMPLQPSQTTEGDVFEFRGFPTPELEANDLGAPVNMNINLRLTGDVTWTAGT</sequence>
<gene>
    <name evidence="1" type="ORF">JAO82_00390</name>
</gene>
<proteinExistence type="predicted"/>